<dbReference type="WBParaSite" id="L893_g21.t2">
    <property type="protein sequence ID" value="L893_g21.t2"/>
    <property type="gene ID" value="L893_g21"/>
</dbReference>
<evidence type="ECO:0000256" key="4">
    <source>
        <dbReference type="ARBA" id="ARBA00012702"/>
    </source>
</evidence>
<dbReference type="EC" id="2.5.1.59" evidence="3"/>
<dbReference type="PANTHER" id="PTHR11129:SF1">
    <property type="entry name" value="PROTEIN FARNESYLTRANSFERASE_GERANYLGERANYLTRANSFERASE TYPE-1 SUBUNIT ALPHA"/>
    <property type="match status" value="1"/>
</dbReference>
<dbReference type="EC" id="2.5.1.58" evidence="4"/>
<evidence type="ECO:0000256" key="6">
    <source>
        <dbReference type="ARBA" id="ARBA00022679"/>
    </source>
</evidence>
<dbReference type="Pfam" id="PF01239">
    <property type="entry name" value="PPTA"/>
    <property type="match status" value="5"/>
</dbReference>
<dbReference type="Gene3D" id="1.25.40.120">
    <property type="entry name" value="Protein prenylyltransferase"/>
    <property type="match status" value="1"/>
</dbReference>
<evidence type="ECO:0000256" key="3">
    <source>
        <dbReference type="ARBA" id="ARBA00012700"/>
    </source>
</evidence>
<dbReference type="Proteomes" id="UP000095287">
    <property type="component" value="Unplaced"/>
</dbReference>
<protein>
    <recommendedName>
        <fullName evidence="9">Protein farnesyltransferase/geranylgeranyltransferase type-1 subunit alpha</fullName>
        <ecNumber evidence="4">2.5.1.58</ecNumber>
        <ecNumber evidence="3">2.5.1.59</ecNumber>
    </recommendedName>
    <alternativeName>
        <fullName evidence="12">CAAX farnesyltransferase subunit alpha</fullName>
    </alternativeName>
    <alternativeName>
        <fullName evidence="11">FTase-alpha</fullName>
    </alternativeName>
    <alternativeName>
        <fullName evidence="10">Ras proteins prenyltransferase subunit alpha</fullName>
    </alternativeName>
    <alternativeName>
        <fullName evidence="13">Type I protein geranyl-geranyltransferase subunit alpha</fullName>
    </alternativeName>
</protein>
<evidence type="ECO:0000313" key="15">
    <source>
        <dbReference type="WBParaSite" id="L893_g21.t2"/>
    </source>
</evidence>
<keyword evidence="8" id="KW-0460">Magnesium</keyword>
<comment type="similarity">
    <text evidence="2">Belongs to the protein prenyltransferase subunit alpha family.</text>
</comment>
<keyword evidence="6" id="KW-0808">Transferase</keyword>
<evidence type="ECO:0000256" key="12">
    <source>
        <dbReference type="ARBA" id="ARBA00043086"/>
    </source>
</evidence>
<evidence type="ECO:0000256" key="2">
    <source>
        <dbReference type="ARBA" id="ARBA00006734"/>
    </source>
</evidence>
<dbReference type="GO" id="GO:0005965">
    <property type="term" value="C:protein farnesyltransferase complex"/>
    <property type="evidence" value="ECO:0007669"/>
    <property type="project" value="TreeGrafter"/>
</dbReference>
<dbReference type="PANTHER" id="PTHR11129">
    <property type="entry name" value="PROTEIN FARNESYLTRANSFERASE ALPHA SUBUNIT/RAB GERANYLGERANYL TRANSFERASE ALPHA SUBUNIT"/>
    <property type="match status" value="1"/>
</dbReference>
<evidence type="ECO:0000256" key="11">
    <source>
        <dbReference type="ARBA" id="ARBA00042436"/>
    </source>
</evidence>
<keyword evidence="14" id="KW-1185">Reference proteome</keyword>
<name>A0A1I7YYJ8_9BILA</name>
<dbReference type="InterPro" id="IPR002088">
    <property type="entry name" value="Prenyl_trans_a"/>
</dbReference>
<evidence type="ECO:0000256" key="7">
    <source>
        <dbReference type="ARBA" id="ARBA00022737"/>
    </source>
</evidence>
<dbReference type="GO" id="GO:0004662">
    <property type="term" value="F:CAAX-protein geranylgeranyltransferase activity"/>
    <property type="evidence" value="ECO:0007669"/>
    <property type="project" value="UniProtKB-EC"/>
</dbReference>
<dbReference type="PROSITE" id="PS51147">
    <property type="entry name" value="PFTA"/>
    <property type="match status" value="5"/>
</dbReference>
<evidence type="ECO:0000256" key="1">
    <source>
        <dbReference type="ARBA" id="ARBA00001946"/>
    </source>
</evidence>
<keyword evidence="5" id="KW-0637">Prenyltransferase</keyword>
<reference evidence="15" key="1">
    <citation type="submission" date="2016-11" db="UniProtKB">
        <authorList>
            <consortium name="WormBaseParasite"/>
        </authorList>
    </citation>
    <scope>IDENTIFICATION</scope>
</reference>
<evidence type="ECO:0000256" key="8">
    <source>
        <dbReference type="ARBA" id="ARBA00022842"/>
    </source>
</evidence>
<organism evidence="14 15">
    <name type="scientific">Steinernema glaseri</name>
    <dbReference type="NCBI Taxonomy" id="37863"/>
    <lineage>
        <taxon>Eukaryota</taxon>
        <taxon>Metazoa</taxon>
        <taxon>Ecdysozoa</taxon>
        <taxon>Nematoda</taxon>
        <taxon>Chromadorea</taxon>
        <taxon>Rhabditida</taxon>
        <taxon>Tylenchina</taxon>
        <taxon>Panagrolaimomorpha</taxon>
        <taxon>Strongyloidoidea</taxon>
        <taxon>Steinernematidae</taxon>
        <taxon>Steinernema</taxon>
    </lineage>
</organism>
<evidence type="ECO:0000256" key="9">
    <source>
        <dbReference type="ARBA" id="ARBA00040965"/>
    </source>
</evidence>
<evidence type="ECO:0000256" key="10">
    <source>
        <dbReference type="ARBA" id="ARBA00041392"/>
    </source>
</evidence>
<dbReference type="GO" id="GO:0004660">
    <property type="term" value="F:protein farnesyltransferase activity"/>
    <property type="evidence" value="ECO:0007669"/>
    <property type="project" value="UniProtKB-EC"/>
</dbReference>
<comment type="cofactor">
    <cofactor evidence="1">
        <name>Mg(2+)</name>
        <dbReference type="ChEBI" id="CHEBI:18420"/>
    </cofactor>
</comment>
<sequence length="330" mass="38662">MTSDEGDCVDTVFYSQRPEWKDITPVYETEHESCAVKIATSEHFRDAFGYFRAILAIGEKSERAFELTTTCMDQNPANYTVWQYRRELLVHLNKDLDDELDYTKSIIDDNPKNYQVWHHRKVLLMRKNDCTGELNFIKSVLSNDSKNYHAWQHRHWVVSHFKRIGPAEVEFASELIQEDIRNNSAWNYRFFILSSMDEGYSEDVTAKEITYCTQKIVECPGNESAWNYLAGILVNQGLSSSDSVREFCLAMREKKCVFAISFLLDIYVELIEKNVGVEENKNHVQEVSYLSASPSSNFALQIVKELRELDPVREKYWKYMMHKVENYTNQ</sequence>
<dbReference type="AlphaFoldDB" id="A0A1I7YYJ8"/>
<proteinExistence type="inferred from homology"/>
<evidence type="ECO:0000256" key="5">
    <source>
        <dbReference type="ARBA" id="ARBA00022602"/>
    </source>
</evidence>
<dbReference type="GO" id="GO:0005953">
    <property type="term" value="C:CAAX-protein geranylgeranyltransferase complex"/>
    <property type="evidence" value="ECO:0007669"/>
    <property type="project" value="TreeGrafter"/>
</dbReference>
<dbReference type="SUPFAM" id="SSF48439">
    <property type="entry name" value="Protein prenylyltransferase"/>
    <property type="match status" value="1"/>
</dbReference>
<evidence type="ECO:0000313" key="14">
    <source>
        <dbReference type="Proteomes" id="UP000095287"/>
    </source>
</evidence>
<evidence type="ECO:0000256" key="13">
    <source>
        <dbReference type="ARBA" id="ARBA00043219"/>
    </source>
</evidence>
<accession>A0A1I7YYJ8</accession>
<keyword evidence="7" id="KW-0677">Repeat</keyword>